<keyword evidence="10 16" id="KW-0802">TPR repeat</keyword>
<evidence type="ECO:0000256" key="8">
    <source>
        <dbReference type="ARBA" id="ARBA00022692"/>
    </source>
</evidence>
<reference evidence="20 21" key="1">
    <citation type="submission" date="2020-11" db="EMBL/GenBank/DDBJ databases">
        <authorList>
            <person name="Wallbank WR R."/>
            <person name="Pardo Diaz C."/>
            <person name="Kozak K."/>
            <person name="Martin S."/>
            <person name="Jiggins C."/>
            <person name="Moest M."/>
            <person name="Warren A I."/>
            <person name="Generalovic N T."/>
            <person name="Byers J.R.P. K."/>
            <person name="Montejo-Kovacevich G."/>
            <person name="Yen C E."/>
        </authorList>
    </citation>
    <scope>NUCLEOTIDE SEQUENCE [LARGE SCALE GENOMIC DNA]</scope>
</reference>
<proteinExistence type="inferred from homology"/>
<feature type="signal peptide" evidence="18">
    <location>
        <begin position="1"/>
        <end position="26"/>
    </location>
</feature>
<evidence type="ECO:0000259" key="19">
    <source>
        <dbReference type="Pfam" id="PF08409"/>
    </source>
</evidence>
<keyword evidence="12 17" id="KW-1133">Transmembrane helix</keyword>
<keyword evidence="8 17" id="KW-0812">Transmembrane</keyword>
<dbReference type="GO" id="GO:0016020">
    <property type="term" value="C:membrane"/>
    <property type="evidence" value="ECO:0007669"/>
    <property type="project" value="UniProtKB-SubCell"/>
</dbReference>
<feature type="transmembrane region" description="Helical" evidence="17">
    <location>
        <begin position="388"/>
        <end position="405"/>
    </location>
</feature>
<feature type="transmembrane region" description="Helical" evidence="17">
    <location>
        <begin position="363"/>
        <end position="382"/>
    </location>
</feature>
<dbReference type="GO" id="GO:0005783">
    <property type="term" value="C:endoplasmic reticulum"/>
    <property type="evidence" value="ECO:0007669"/>
    <property type="project" value="UniProtKB-SubCell"/>
</dbReference>
<evidence type="ECO:0000256" key="13">
    <source>
        <dbReference type="ARBA" id="ARBA00023136"/>
    </source>
</evidence>
<dbReference type="Proteomes" id="UP000594454">
    <property type="component" value="Chromosome 6"/>
</dbReference>
<evidence type="ECO:0000256" key="7">
    <source>
        <dbReference type="ARBA" id="ARBA00022679"/>
    </source>
</evidence>
<feature type="chain" id="PRO_5030606118" description="dolichyl-phosphate-mannose--protein mannosyltransferase" evidence="18">
    <location>
        <begin position="27"/>
        <end position="687"/>
    </location>
</feature>
<dbReference type="InterPro" id="IPR052346">
    <property type="entry name" value="O-mannosyl-transferase_TMTC"/>
</dbReference>
<dbReference type="Pfam" id="PF13424">
    <property type="entry name" value="TPR_12"/>
    <property type="match status" value="2"/>
</dbReference>
<evidence type="ECO:0000256" key="11">
    <source>
        <dbReference type="ARBA" id="ARBA00022824"/>
    </source>
</evidence>
<evidence type="ECO:0000256" key="2">
    <source>
        <dbReference type="ARBA" id="ARBA00004141"/>
    </source>
</evidence>
<feature type="repeat" description="TPR" evidence="16">
    <location>
        <begin position="534"/>
        <end position="567"/>
    </location>
</feature>
<comment type="subcellular location">
    <subcellularLocation>
        <location evidence="3">Endoplasmic reticulum</location>
    </subcellularLocation>
    <subcellularLocation>
        <location evidence="2">Membrane</location>
        <topology evidence="2">Multi-pass membrane protein</topology>
    </subcellularLocation>
</comment>
<evidence type="ECO:0000256" key="15">
    <source>
        <dbReference type="ARBA" id="ARBA00045102"/>
    </source>
</evidence>
<evidence type="ECO:0000256" key="5">
    <source>
        <dbReference type="ARBA" id="ARBA00007882"/>
    </source>
</evidence>
<evidence type="ECO:0000256" key="4">
    <source>
        <dbReference type="ARBA" id="ARBA00004922"/>
    </source>
</evidence>
<dbReference type="InterPro" id="IPR013618">
    <property type="entry name" value="TMTC_DUF1736"/>
</dbReference>
<comment type="catalytic activity">
    <reaction evidence="15">
        <text>a di-trans,poly-cis-dolichyl beta-D-mannosyl phosphate + L-seryl-[protein] = 3-O-(alpha-D-mannosyl)-L-seryl-[protein] + a di-trans,poly-cis-dolichyl phosphate + H(+)</text>
        <dbReference type="Rhea" id="RHEA:17377"/>
        <dbReference type="Rhea" id="RHEA-COMP:9863"/>
        <dbReference type="Rhea" id="RHEA-COMP:13546"/>
        <dbReference type="Rhea" id="RHEA-COMP:19498"/>
        <dbReference type="Rhea" id="RHEA-COMP:19501"/>
        <dbReference type="ChEBI" id="CHEBI:15378"/>
        <dbReference type="ChEBI" id="CHEBI:29999"/>
        <dbReference type="ChEBI" id="CHEBI:57683"/>
        <dbReference type="ChEBI" id="CHEBI:58211"/>
        <dbReference type="ChEBI" id="CHEBI:137321"/>
        <dbReference type="EC" id="2.4.1.109"/>
    </reaction>
</comment>
<feature type="repeat" description="TPR" evidence="16">
    <location>
        <begin position="432"/>
        <end position="465"/>
    </location>
</feature>
<dbReference type="AlphaFoldDB" id="A0A7R8V5F4"/>
<feature type="transmembrane region" description="Helical" evidence="17">
    <location>
        <begin position="142"/>
        <end position="161"/>
    </location>
</feature>
<dbReference type="SUPFAM" id="SSF48452">
    <property type="entry name" value="TPR-like"/>
    <property type="match status" value="2"/>
</dbReference>
<evidence type="ECO:0000256" key="1">
    <source>
        <dbReference type="ARBA" id="ARBA00003582"/>
    </source>
</evidence>
<dbReference type="InterPro" id="IPR011990">
    <property type="entry name" value="TPR-like_helical_dom_sf"/>
</dbReference>
<dbReference type="SMART" id="SM00028">
    <property type="entry name" value="TPR"/>
    <property type="match status" value="7"/>
</dbReference>
<comment type="catalytic activity">
    <reaction evidence="14">
        <text>a di-trans,poly-cis-dolichyl beta-D-mannosyl phosphate + L-threonyl-[protein] = 3-O-(alpha-D-mannosyl)-L-threonyl-[protein] + a di-trans,poly-cis-dolichyl phosphate + H(+)</text>
        <dbReference type="Rhea" id="RHEA:53396"/>
        <dbReference type="Rhea" id="RHEA-COMP:11060"/>
        <dbReference type="Rhea" id="RHEA-COMP:13547"/>
        <dbReference type="Rhea" id="RHEA-COMP:19498"/>
        <dbReference type="Rhea" id="RHEA-COMP:19501"/>
        <dbReference type="ChEBI" id="CHEBI:15378"/>
        <dbReference type="ChEBI" id="CHEBI:30013"/>
        <dbReference type="ChEBI" id="CHEBI:57683"/>
        <dbReference type="ChEBI" id="CHEBI:58211"/>
        <dbReference type="ChEBI" id="CHEBI:137323"/>
        <dbReference type="EC" id="2.4.1.109"/>
    </reaction>
</comment>
<dbReference type="EMBL" id="LR899014">
    <property type="protein sequence ID" value="CAD7092475.1"/>
    <property type="molecule type" value="Genomic_DNA"/>
</dbReference>
<feature type="domain" description="DUF1736" evidence="19">
    <location>
        <begin position="251"/>
        <end position="323"/>
    </location>
</feature>
<evidence type="ECO:0000256" key="3">
    <source>
        <dbReference type="ARBA" id="ARBA00004240"/>
    </source>
</evidence>
<evidence type="ECO:0000313" key="21">
    <source>
        <dbReference type="Proteomes" id="UP000594454"/>
    </source>
</evidence>
<evidence type="ECO:0000256" key="6">
    <source>
        <dbReference type="ARBA" id="ARBA00012839"/>
    </source>
</evidence>
<dbReference type="EC" id="2.4.1.109" evidence="6"/>
<dbReference type="UniPathway" id="UPA00378"/>
<protein>
    <recommendedName>
        <fullName evidence="6">dolichyl-phosphate-mannose--protein mannosyltransferase</fullName>
        <ecNumber evidence="6">2.4.1.109</ecNumber>
    </recommendedName>
</protein>
<feature type="transmembrane region" description="Helical" evidence="17">
    <location>
        <begin position="311"/>
        <end position="328"/>
    </location>
</feature>
<dbReference type="PROSITE" id="PS50293">
    <property type="entry name" value="TPR_REGION"/>
    <property type="match status" value="1"/>
</dbReference>
<feature type="transmembrane region" description="Helical" evidence="17">
    <location>
        <begin position="227"/>
        <end position="248"/>
    </location>
</feature>
<evidence type="ECO:0000256" key="17">
    <source>
        <dbReference type="SAM" id="Phobius"/>
    </source>
</evidence>
<dbReference type="Pfam" id="PF08409">
    <property type="entry name" value="TMTC_DUF1736"/>
    <property type="match status" value="1"/>
</dbReference>
<keyword evidence="9" id="KW-0677">Repeat</keyword>
<evidence type="ECO:0000256" key="16">
    <source>
        <dbReference type="PROSITE-ProRule" id="PRU00339"/>
    </source>
</evidence>
<gene>
    <name evidence="20" type="ORF">HERILL_LOCUS14832</name>
</gene>
<evidence type="ECO:0000313" key="20">
    <source>
        <dbReference type="EMBL" id="CAD7092475.1"/>
    </source>
</evidence>
<dbReference type="OMA" id="HWQHAVA"/>
<dbReference type="PROSITE" id="PS50005">
    <property type="entry name" value="TPR"/>
    <property type="match status" value="6"/>
</dbReference>
<accession>A0A7R8V5F4</accession>
<evidence type="ECO:0000256" key="14">
    <source>
        <dbReference type="ARBA" id="ARBA00045085"/>
    </source>
</evidence>
<feature type="repeat" description="TPR" evidence="16">
    <location>
        <begin position="500"/>
        <end position="533"/>
    </location>
</feature>
<dbReference type="OrthoDB" id="19588at2759"/>
<keyword evidence="11" id="KW-0256">Endoplasmic reticulum</keyword>
<feature type="repeat" description="TPR" evidence="16">
    <location>
        <begin position="602"/>
        <end position="635"/>
    </location>
</feature>
<dbReference type="FunCoup" id="A0A7R8V5F4">
    <property type="interactions" value="1"/>
</dbReference>
<sequence>MRLKRLLKYAALLALCTICYFDTLRGDYVFDDTVAIVKNNDVTNPAASLYEIFTHDFWGYNITDPTSHKSYRPLTILMFHYERNVLGFGSYEMKLVNFLIHCLNTCLVFKFYNALTSVRSISFVGAVIFAVHPVHTEAICGVVGRAELMFCLCYLLALILFSEISFGKRSNVALIPVYVMIVALAVVGLLFKENAITILPALIAFDVTIRTDLLRNIEARFRVRRVVFSRFGILTTLTALLLVGRLYIQEFESPKFKPMDNPIAASSNFVTKILSQNFLYTLNAWILLCPDWLSFDWALGCVKLMESFLDSRILGVFALYLIFHSLMIKGSRLVLLSLALLIVPFLPACGFIRVGFVIAERILYVPSIGISLLVAVGFSTLVERYYKLKYVLGFLLVALVCIYILRTRHRAGEWTSEEKLFSSALRVCPENAKVHYNIAKVAADKGQNKKAFKHYHNAIRLYPKYESALMNLGNLYRNIGDLDTAEKYLKESIEVLEEFPAAWMNLGIVQTAQHKYDDALESYHTALQYRPRYSTCLYNLGNLYLDTKNYSMALKYWQESVAINPTQGKAWANMLNLLDNKALYEDVLLVSERALKYVPTDTNVLFIRANVLGKLKKYIEAEQVYQRILELNPKYALYHVNLGVLYHRWGKRDLAVASYRNALKIDPSLKSAKDNLQKLIMYPNSNN</sequence>
<evidence type="ECO:0000256" key="12">
    <source>
        <dbReference type="ARBA" id="ARBA00022989"/>
    </source>
</evidence>
<dbReference type="Pfam" id="PF13181">
    <property type="entry name" value="TPR_8"/>
    <property type="match status" value="2"/>
</dbReference>
<feature type="transmembrane region" description="Helical" evidence="17">
    <location>
        <begin position="334"/>
        <end position="356"/>
    </location>
</feature>
<comment type="function">
    <text evidence="1">Transfers mannosyl residues to the hydroxyl group of serine or threonine residues.</text>
</comment>
<feature type="repeat" description="TPR" evidence="16">
    <location>
        <begin position="636"/>
        <end position="669"/>
    </location>
</feature>
<comment type="similarity">
    <text evidence="5">Belongs to the TMTC family.</text>
</comment>
<evidence type="ECO:0000256" key="10">
    <source>
        <dbReference type="ARBA" id="ARBA00022803"/>
    </source>
</evidence>
<dbReference type="PANTHER" id="PTHR44227:SF3">
    <property type="entry name" value="PROTEIN O-MANNOSYL-TRANSFERASE TMTC4"/>
    <property type="match status" value="1"/>
</dbReference>
<organism evidence="20 21">
    <name type="scientific">Hermetia illucens</name>
    <name type="common">Black soldier fly</name>
    <dbReference type="NCBI Taxonomy" id="343691"/>
    <lineage>
        <taxon>Eukaryota</taxon>
        <taxon>Metazoa</taxon>
        <taxon>Ecdysozoa</taxon>
        <taxon>Arthropoda</taxon>
        <taxon>Hexapoda</taxon>
        <taxon>Insecta</taxon>
        <taxon>Pterygota</taxon>
        <taxon>Neoptera</taxon>
        <taxon>Endopterygota</taxon>
        <taxon>Diptera</taxon>
        <taxon>Brachycera</taxon>
        <taxon>Stratiomyomorpha</taxon>
        <taxon>Stratiomyidae</taxon>
        <taxon>Hermetiinae</taxon>
        <taxon>Hermetia</taxon>
    </lineage>
</organism>
<evidence type="ECO:0000256" key="9">
    <source>
        <dbReference type="ARBA" id="ARBA00022737"/>
    </source>
</evidence>
<dbReference type="InterPro" id="IPR019734">
    <property type="entry name" value="TPR_rpt"/>
</dbReference>
<keyword evidence="18" id="KW-0732">Signal</keyword>
<keyword evidence="21" id="KW-1185">Reference proteome</keyword>
<feature type="repeat" description="TPR" evidence="16">
    <location>
        <begin position="466"/>
        <end position="499"/>
    </location>
</feature>
<name>A0A7R8V5F4_HERIL</name>
<dbReference type="GO" id="GO:0004169">
    <property type="term" value="F:dolichyl-phosphate-mannose-protein mannosyltransferase activity"/>
    <property type="evidence" value="ECO:0007669"/>
    <property type="project" value="UniProtKB-EC"/>
</dbReference>
<dbReference type="Gene3D" id="1.25.40.10">
    <property type="entry name" value="Tetratricopeptide repeat domain"/>
    <property type="match status" value="2"/>
</dbReference>
<comment type="pathway">
    <text evidence="4">Protein modification; protein glycosylation.</text>
</comment>
<dbReference type="PANTHER" id="PTHR44227">
    <property type="match status" value="1"/>
</dbReference>
<feature type="transmembrane region" description="Helical" evidence="17">
    <location>
        <begin position="197"/>
        <end position="215"/>
    </location>
</feature>
<dbReference type="InParanoid" id="A0A7R8V5F4"/>
<keyword evidence="13 17" id="KW-0472">Membrane</keyword>
<dbReference type="GO" id="GO:0030968">
    <property type="term" value="P:endoplasmic reticulum unfolded protein response"/>
    <property type="evidence" value="ECO:0007669"/>
    <property type="project" value="TreeGrafter"/>
</dbReference>
<feature type="transmembrane region" description="Helical" evidence="17">
    <location>
        <begin position="173"/>
        <end position="191"/>
    </location>
</feature>
<keyword evidence="7" id="KW-0808">Transferase</keyword>
<evidence type="ECO:0000256" key="18">
    <source>
        <dbReference type="SAM" id="SignalP"/>
    </source>
</evidence>